<reference evidence="1 2" key="1">
    <citation type="submission" date="2018-05" db="EMBL/GenBank/DDBJ databases">
        <title>Freshwater and sediment microbial communities from various areas in North America, analyzing microbe dynamics in response to fracking.</title>
        <authorList>
            <person name="Lamendella R."/>
        </authorList>
    </citation>
    <scope>NUCLEOTIDE SEQUENCE [LARGE SCALE GENOMIC DNA]</scope>
    <source>
        <strain evidence="1 2">15_TX</strain>
    </source>
</reference>
<dbReference type="EMBL" id="QGTW01000028">
    <property type="protein sequence ID" value="PWW17276.1"/>
    <property type="molecule type" value="Genomic_DNA"/>
</dbReference>
<sequence>MRFLGFLLGREVGPRRRFMATITEGKREGRLLYEVHNEIMGRVPTLMGFKTKFLEGKLKPKTVPENII</sequence>
<protein>
    <submittedName>
        <fullName evidence="1">Uncharacterized protein</fullName>
    </submittedName>
</protein>
<evidence type="ECO:0000313" key="2">
    <source>
        <dbReference type="Proteomes" id="UP000247150"/>
    </source>
</evidence>
<dbReference type="Proteomes" id="UP000247150">
    <property type="component" value="Unassembled WGS sequence"/>
</dbReference>
<gene>
    <name evidence="1" type="ORF">DFO73_1282</name>
</gene>
<dbReference type="AlphaFoldDB" id="A0A2V2ZEG7"/>
<organism evidence="1 2">
    <name type="scientific">Cytobacillus oceanisediminis</name>
    <dbReference type="NCBI Taxonomy" id="665099"/>
    <lineage>
        <taxon>Bacteria</taxon>
        <taxon>Bacillati</taxon>
        <taxon>Bacillota</taxon>
        <taxon>Bacilli</taxon>
        <taxon>Bacillales</taxon>
        <taxon>Bacillaceae</taxon>
        <taxon>Cytobacillus</taxon>
    </lineage>
</organism>
<accession>A0A2V2ZEG7</accession>
<comment type="caution">
    <text evidence="1">The sequence shown here is derived from an EMBL/GenBank/DDBJ whole genome shotgun (WGS) entry which is preliminary data.</text>
</comment>
<name>A0A2V2ZEG7_9BACI</name>
<proteinExistence type="predicted"/>
<evidence type="ECO:0000313" key="1">
    <source>
        <dbReference type="EMBL" id="PWW17276.1"/>
    </source>
</evidence>